<dbReference type="GeneID" id="103508927"/>
<evidence type="ECO:0000313" key="1">
    <source>
        <dbReference type="Proteomes" id="UP000079169"/>
    </source>
</evidence>
<dbReference type="RefSeq" id="XP_026679210.1">
    <property type="nucleotide sequence ID" value="XM_026823409.1"/>
</dbReference>
<proteinExistence type="predicted"/>
<protein>
    <submittedName>
        <fullName evidence="2">Uncharacterized protein LOC103508927 isoform X2</fullName>
    </submittedName>
</protein>
<accession>A0A3Q0IXR6</accession>
<dbReference type="Proteomes" id="UP000079169">
    <property type="component" value="Unplaced"/>
</dbReference>
<gene>
    <name evidence="2" type="primary">LOC103508927</name>
</gene>
<organism evidence="1 2">
    <name type="scientific">Diaphorina citri</name>
    <name type="common">Asian citrus psyllid</name>
    <dbReference type="NCBI Taxonomy" id="121845"/>
    <lineage>
        <taxon>Eukaryota</taxon>
        <taxon>Metazoa</taxon>
        <taxon>Ecdysozoa</taxon>
        <taxon>Arthropoda</taxon>
        <taxon>Hexapoda</taxon>
        <taxon>Insecta</taxon>
        <taxon>Pterygota</taxon>
        <taxon>Neoptera</taxon>
        <taxon>Paraneoptera</taxon>
        <taxon>Hemiptera</taxon>
        <taxon>Sternorrhyncha</taxon>
        <taxon>Psylloidea</taxon>
        <taxon>Psyllidae</taxon>
        <taxon>Diaphorininae</taxon>
        <taxon>Diaphorina</taxon>
    </lineage>
</organism>
<name>A0A3Q0IXR6_DIACI</name>
<evidence type="ECO:0000313" key="2">
    <source>
        <dbReference type="RefSeq" id="XP_026679210.1"/>
    </source>
</evidence>
<keyword evidence="1" id="KW-1185">Reference proteome</keyword>
<sequence>MEKPTNEGTGKPTVSDKDIDNLAHGVLSIYEKPFKTIESQLEELLVKQNKIINTIQIINNNKDKNYKSKILILEEICARINDLIMQIKNNHVRMIEITKTVKTMKTQALKVKKYSLEQAAKHQEQLMKEQNLVAKLPSPS</sequence>
<reference evidence="2" key="1">
    <citation type="submission" date="2025-08" db="UniProtKB">
        <authorList>
            <consortium name="RefSeq"/>
        </authorList>
    </citation>
    <scope>IDENTIFICATION</scope>
</reference>
<dbReference type="AlphaFoldDB" id="A0A3Q0IXR6"/>